<keyword evidence="5" id="KW-1185">Reference proteome</keyword>
<dbReference type="InterPro" id="IPR031852">
    <property type="entry name" value="Vik1/Cik1_MT-bd"/>
</dbReference>
<gene>
    <name evidence="4" type="primary">NCAS0G01040</name>
    <name evidence="4" type="ordered locus">NCAS_0G01040</name>
</gene>
<keyword evidence="1" id="KW-0175">Coiled coil</keyword>
<accession>G0VHV7</accession>
<evidence type="ECO:0000259" key="3">
    <source>
        <dbReference type="Pfam" id="PF16796"/>
    </source>
</evidence>
<dbReference type="RefSeq" id="XP_003677344.1">
    <property type="nucleotide sequence ID" value="XM_003677296.1"/>
</dbReference>
<proteinExistence type="predicted"/>
<evidence type="ECO:0000256" key="1">
    <source>
        <dbReference type="SAM" id="Coils"/>
    </source>
</evidence>
<dbReference type="HOGENOM" id="CLU_025801_0_0_1"/>
<dbReference type="OrthoDB" id="4067584at2759"/>
<dbReference type="KEGG" id="ncs:NCAS_0G01040"/>
<evidence type="ECO:0000313" key="5">
    <source>
        <dbReference type="Proteomes" id="UP000001640"/>
    </source>
</evidence>
<feature type="coiled-coil region" evidence="1">
    <location>
        <begin position="137"/>
        <end position="280"/>
    </location>
</feature>
<name>G0VHV7_NAUCA</name>
<protein>
    <recommendedName>
        <fullName evidence="3">Spindle pole body-associated protein Vik1/Cik1 microtubule binding domain-containing protein</fullName>
    </recommendedName>
</protein>
<dbReference type="EMBL" id="HE576758">
    <property type="protein sequence ID" value="CCC70991.1"/>
    <property type="molecule type" value="Genomic_DNA"/>
</dbReference>
<dbReference type="InParanoid" id="G0VHV7"/>
<dbReference type="Gene3D" id="3.40.850.20">
    <property type="match status" value="1"/>
</dbReference>
<dbReference type="Proteomes" id="UP000001640">
    <property type="component" value="Chromosome 7"/>
</dbReference>
<feature type="domain" description="Spindle pole body-associated protein Vik1/Cik1 microtubule binding" evidence="3">
    <location>
        <begin position="323"/>
        <end position="460"/>
    </location>
</feature>
<dbReference type="GO" id="GO:0008017">
    <property type="term" value="F:microtubule binding"/>
    <property type="evidence" value="ECO:0007669"/>
    <property type="project" value="InterPro"/>
</dbReference>
<reference key="2">
    <citation type="submission" date="2011-08" db="EMBL/GenBank/DDBJ databases">
        <title>Genome sequence of Naumovozyma castellii.</title>
        <authorList>
            <person name="Gordon J.L."/>
            <person name="Armisen D."/>
            <person name="Proux-Wera E."/>
            <person name="OhEigeartaigh S.S."/>
            <person name="Byrne K.P."/>
            <person name="Wolfe K.H."/>
        </authorList>
    </citation>
    <scope>NUCLEOTIDE SEQUENCE</scope>
    <source>
        <strain>Type strain:CBS 4309</strain>
    </source>
</reference>
<organism evidence="4 5">
    <name type="scientific">Naumovozyma castellii</name>
    <name type="common">Yeast</name>
    <name type="synonym">Saccharomyces castellii</name>
    <dbReference type="NCBI Taxonomy" id="27288"/>
    <lineage>
        <taxon>Eukaryota</taxon>
        <taxon>Fungi</taxon>
        <taxon>Dikarya</taxon>
        <taxon>Ascomycota</taxon>
        <taxon>Saccharomycotina</taxon>
        <taxon>Saccharomycetes</taxon>
        <taxon>Saccharomycetales</taxon>
        <taxon>Saccharomycetaceae</taxon>
        <taxon>Naumovozyma</taxon>
    </lineage>
</organism>
<evidence type="ECO:0000313" key="4">
    <source>
        <dbReference type="EMBL" id="CCC70991.1"/>
    </source>
</evidence>
<dbReference type="Pfam" id="PF16796">
    <property type="entry name" value="Microtub_bd"/>
    <property type="match status" value="1"/>
</dbReference>
<sequence length="608" mass="71149">MSPVSKSGKQKAASLHDITNKEVQSTKRKKLTQDEINKPILASYKKLAMEKRVQRDLVQKIKVNHQKNLEYNWKILRLQTRTLPDLQYEISKREVILRKVVRDTELLVLAIEQKEKEISQCDAKETTVLDSLKEQFKKQIQDQLHDFDTDLANQKAKWESEILELENMKPKDEVLKEIKDLETQLTSLQEKLTQLETQNNKKALGHDTELKKRFSEFKLEVEDSKIDIEEKQNTLLRKKEELAIRTRDLETLVRTYDTHIENLEKDVAIVNNQLTELDEITLPKRNALSRSTEELSHETEKTTIFQQEAYLQERKYNENFDKMEFECIRRKKLENSIDELKGFIRCFATISEEGIPSNIHVKYTSNCICNDDNGREYPFTRLIPSIDIQEKKFLFQEYRIYQDMCLKNFENHNLISVSNKQWHELRESLIKFIISNYKADYEMTFQFVFLSDDAISQDYLHSDPSQLKEGINLKFENNSIKIDSTTKTISSDFLSDTELLENIIPIDAPGVNILKVKFVKRLQKELSTEFYFLQINDLATVSALEEVFNGKDMAAGKQVSVILRYLLTYTKSCFLFNIDTQDNLDPILEVALNVGSLRNPLKPKSKSN</sequence>
<dbReference type="eggNOG" id="ENOG502RIY9">
    <property type="taxonomic scope" value="Eukaryota"/>
</dbReference>
<dbReference type="AlphaFoldDB" id="G0VHV7"/>
<dbReference type="OMA" id="CFAYANE"/>
<dbReference type="FunCoup" id="G0VHV7">
    <property type="interactions" value="171"/>
</dbReference>
<dbReference type="GeneID" id="96904657"/>
<reference evidence="4 5" key="1">
    <citation type="journal article" date="2011" name="Proc. Natl. Acad. Sci. U.S.A.">
        <title>Evolutionary erosion of yeast sex chromosomes by mating-type switching accidents.</title>
        <authorList>
            <person name="Gordon J.L."/>
            <person name="Armisen D."/>
            <person name="Proux-Wera E."/>
            <person name="Oheigeartaigh S.S."/>
            <person name="Byrne K.P."/>
            <person name="Wolfe K.H."/>
        </authorList>
    </citation>
    <scope>NUCLEOTIDE SEQUENCE [LARGE SCALE GENOMIC DNA]</scope>
    <source>
        <strain evidence="5">ATCC 76901 / BCRC 22586 / CBS 4309 / NBRC 1992 / NRRL Y-12630</strain>
    </source>
</reference>
<feature type="region of interest" description="Disordered" evidence="2">
    <location>
        <begin position="1"/>
        <end position="30"/>
    </location>
</feature>
<evidence type="ECO:0000256" key="2">
    <source>
        <dbReference type="SAM" id="MobiDB-lite"/>
    </source>
</evidence>